<sequence>MSRPSQRPLLPDDFIPVSSPASPSVHSPLFSGDGRRIAYLQRHGGPDTLALYVFDRDSGQTTLRLPADALPPLPMTLAEELARERARQRFDGITHARWLPGTPRLWCALGQRLVLVADEAATAPVLHTHPQYIEAALATALPGGHAITYSAGGDLWRVPVTDGGRTFGSVQRLTDDGSATLLNGIPDAMTREEVFNGAAFITVREGRQLAWARFDTSAVERIDVGNGAQTRIEPTRYARPGGAVAVFSIELLDLGHEAPAAPRTLLAADLAWPYYRGLADWGAGTLLLTRLSRDQTRLQLLQLDLASGLATELLTLTQTPWINAIAPPLRRADGSFFLIHENGGIGRIGLYDAQGGWQCDIGDLGDAVGHIDGLVGLDGDGGGLYFGATGADARQHHVFRAGPADGWHCRQLTQATGVHGATLAPDGRHWLHSFESMTEAPSLVLESVPVPVPPTTPEATQPRAAEHRFAADPAPAWLGSVRPPVLHELLSADGRTTLHAAVYEPDAELPGLRPVVLLVYGGPHLQAVRQSWAMTVDMRTQYLVQRGFFVIKVDNRGAAGRGIVFEQPVYGRLGHAEVDDQAAALAQLLPRLPRADRSRIAACGWSYGGYMTLRCLQQRPELFKAGVAGAPVVNWEDYDAPYTERYMGTPQPLPTFAQANAEGYAASSVLRGDGEVQGPLLLIHGMNDENVLLRHSTALMEDLARRRVPYELLLLPGERHGVRSATQRPYLELRIAEFLQRVLGREGPA</sequence>
<dbReference type="Gene3D" id="3.40.50.1820">
    <property type="entry name" value="alpha/beta hydrolase"/>
    <property type="match status" value="1"/>
</dbReference>
<name>A0ABY4S579_AQUTE</name>
<keyword evidence="5" id="KW-1185">Reference proteome</keyword>
<dbReference type="Pfam" id="PF00930">
    <property type="entry name" value="DPPIV_N"/>
    <property type="match status" value="1"/>
</dbReference>
<feature type="compositionally biased region" description="Low complexity" evidence="1">
    <location>
        <begin position="16"/>
        <end position="27"/>
    </location>
</feature>
<proteinExistence type="predicted"/>
<evidence type="ECO:0000256" key="1">
    <source>
        <dbReference type="SAM" id="MobiDB-lite"/>
    </source>
</evidence>
<accession>A0ABY4S579</accession>
<reference evidence="4" key="1">
    <citation type="submission" date="2022-05" db="EMBL/GenBank/DDBJ databases">
        <title>An RpoN-dependent PEP-CTERM gene is involved in floc formation of an Aquincola tertiaricarbonis strain.</title>
        <authorList>
            <person name="Qiu D."/>
            <person name="Xia M."/>
        </authorList>
    </citation>
    <scope>NUCLEOTIDE SEQUENCE</scope>
    <source>
        <strain evidence="4">RN12</strain>
    </source>
</reference>
<dbReference type="PANTHER" id="PTHR11731:SF193">
    <property type="entry name" value="DIPEPTIDYL PEPTIDASE 9"/>
    <property type="match status" value="1"/>
</dbReference>
<dbReference type="Pfam" id="PF00326">
    <property type="entry name" value="Peptidase_S9"/>
    <property type="match status" value="1"/>
</dbReference>
<dbReference type="InterPro" id="IPR001375">
    <property type="entry name" value="Peptidase_S9_cat"/>
</dbReference>
<dbReference type="InterPro" id="IPR050278">
    <property type="entry name" value="Serine_Prot_S9B/DPPIV"/>
</dbReference>
<gene>
    <name evidence="4" type="ORF">MW290_13340</name>
</gene>
<feature type="domain" description="Dipeptidylpeptidase IV N-terminal" evidence="3">
    <location>
        <begin position="133"/>
        <end position="438"/>
    </location>
</feature>
<evidence type="ECO:0000259" key="2">
    <source>
        <dbReference type="Pfam" id="PF00326"/>
    </source>
</evidence>
<organism evidence="4 5">
    <name type="scientific">Aquincola tertiaricarbonis</name>
    <dbReference type="NCBI Taxonomy" id="391953"/>
    <lineage>
        <taxon>Bacteria</taxon>
        <taxon>Pseudomonadati</taxon>
        <taxon>Pseudomonadota</taxon>
        <taxon>Betaproteobacteria</taxon>
        <taxon>Burkholderiales</taxon>
        <taxon>Sphaerotilaceae</taxon>
        <taxon>Aquincola</taxon>
    </lineage>
</organism>
<dbReference type="InterPro" id="IPR002469">
    <property type="entry name" value="Peptidase_S9B_N"/>
</dbReference>
<dbReference type="Gene3D" id="2.140.10.30">
    <property type="entry name" value="Dipeptidylpeptidase IV, N-terminal domain"/>
    <property type="match status" value="1"/>
</dbReference>
<evidence type="ECO:0000313" key="4">
    <source>
        <dbReference type="EMBL" id="URI06873.1"/>
    </source>
</evidence>
<dbReference type="SUPFAM" id="SSF53474">
    <property type="entry name" value="alpha/beta-Hydrolases"/>
    <property type="match status" value="1"/>
</dbReference>
<dbReference type="Proteomes" id="UP001056201">
    <property type="component" value="Chromosome 1"/>
</dbReference>
<feature type="region of interest" description="Disordered" evidence="1">
    <location>
        <begin position="1"/>
        <end position="27"/>
    </location>
</feature>
<dbReference type="EMBL" id="CP097635">
    <property type="protein sequence ID" value="URI06873.1"/>
    <property type="molecule type" value="Genomic_DNA"/>
</dbReference>
<protein>
    <submittedName>
        <fullName evidence="4">Prolyl oligopeptidase family serine peptidase</fullName>
    </submittedName>
</protein>
<dbReference type="InterPro" id="IPR029058">
    <property type="entry name" value="AB_hydrolase_fold"/>
</dbReference>
<dbReference type="SUPFAM" id="SSF82171">
    <property type="entry name" value="DPP6 N-terminal domain-like"/>
    <property type="match status" value="1"/>
</dbReference>
<evidence type="ECO:0000259" key="3">
    <source>
        <dbReference type="Pfam" id="PF00930"/>
    </source>
</evidence>
<evidence type="ECO:0000313" key="5">
    <source>
        <dbReference type="Proteomes" id="UP001056201"/>
    </source>
</evidence>
<feature type="domain" description="Peptidase S9 prolyl oligopeptidase catalytic" evidence="2">
    <location>
        <begin position="536"/>
        <end position="744"/>
    </location>
</feature>
<dbReference type="PANTHER" id="PTHR11731">
    <property type="entry name" value="PROTEASE FAMILY S9B,C DIPEPTIDYL-PEPTIDASE IV-RELATED"/>
    <property type="match status" value="1"/>
</dbReference>
<dbReference type="RefSeq" id="WP_250195138.1">
    <property type="nucleotide sequence ID" value="NZ_CP097635.1"/>
</dbReference>